<keyword evidence="6" id="KW-0175">Coiled coil</keyword>
<feature type="signal peptide" evidence="8">
    <location>
        <begin position="1"/>
        <end position="27"/>
    </location>
</feature>
<sequence length="231" mass="26131">MNRLTSWRYFYLALCLPLFPLAGSAQAQSSETRFITDQIHVPLRVGAGTKYRIVHRGLPSGTQLELIETDEDNGFSRVKTRSGLEGWLPSQYLSNQPGARNQLEAATAKLERLQTSNQQLREELGDTSQSNSENSALISSLKEENARLSEELEKIKRISANSLKLDSDNRRLLEQNQELTSEVDVLQTDNVRLRENQENEYFLNGAFAVIIGVLITLIVPRVMPKKRSDWA</sequence>
<feature type="domain" description="SH3b" evidence="9">
    <location>
        <begin position="30"/>
        <end position="97"/>
    </location>
</feature>
<dbReference type="SMART" id="SM00287">
    <property type="entry name" value="SH3b"/>
    <property type="match status" value="1"/>
</dbReference>
<evidence type="ECO:0000256" key="6">
    <source>
        <dbReference type="SAM" id="Coils"/>
    </source>
</evidence>
<evidence type="ECO:0000256" key="1">
    <source>
        <dbReference type="ARBA" id="ARBA00004167"/>
    </source>
</evidence>
<protein>
    <submittedName>
        <fullName evidence="10">TIGR04211 family SH3 domain-containing protein</fullName>
    </submittedName>
</protein>
<reference evidence="10" key="1">
    <citation type="submission" date="2020-09" db="EMBL/GenBank/DDBJ databases">
        <authorList>
            <person name="Yoon J.-W."/>
        </authorList>
    </citation>
    <scope>NUCLEOTIDE SEQUENCE</scope>
    <source>
        <strain evidence="10">KMU-158</strain>
    </source>
</reference>
<evidence type="ECO:0000256" key="7">
    <source>
        <dbReference type="SAM" id="Phobius"/>
    </source>
</evidence>
<evidence type="ECO:0000313" key="11">
    <source>
        <dbReference type="Proteomes" id="UP000610558"/>
    </source>
</evidence>
<evidence type="ECO:0000256" key="4">
    <source>
        <dbReference type="ARBA" id="ARBA00022989"/>
    </source>
</evidence>
<keyword evidence="11" id="KW-1185">Reference proteome</keyword>
<feature type="coiled-coil region" evidence="6">
    <location>
        <begin position="103"/>
        <end position="196"/>
    </location>
</feature>
<evidence type="ECO:0000256" key="3">
    <source>
        <dbReference type="ARBA" id="ARBA00022729"/>
    </source>
</evidence>
<feature type="transmembrane region" description="Helical" evidence="7">
    <location>
        <begin position="201"/>
        <end position="219"/>
    </location>
</feature>
<keyword evidence="4 7" id="KW-1133">Transmembrane helix</keyword>
<dbReference type="Pfam" id="PF08239">
    <property type="entry name" value="SH3_3"/>
    <property type="match status" value="1"/>
</dbReference>
<proteinExistence type="predicted"/>
<accession>A0A927GWN7</accession>
<dbReference type="NCBIfam" id="TIGR04211">
    <property type="entry name" value="SH3_and_anchor"/>
    <property type="match status" value="1"/>
</dbReference>
<comment type="caution">
    <text evidence="10">The sequence shown here is derived from an EMBL/GenBank/DDBJ whole genome shotgun (WGS) entry which is preliminary data.</text>
</comment>
<dbReference type="InterPro" id="IPR003646">
    <property type="entry name" value="SH3-like_bac-type"/>
</dbReference>
<dbReference type="PROSITE" id="PS51781">
    <property type="entry name" value="SH3B"/>
    <property type="match status" value="1"/>
</dbReference>
<evidence type="ECO:0000259" key="9">
    <source>
        <dbReference type="PROSITE" id="PS51781"/>
    </source>
</evidence>
<comment type="subcellular location">
    <subcellularLocation>
        <location evidence="1">Membrane</location>
        <topology evidence="1">Single-pass membrane protein</topology>
    </subcellularLocation>
</comment>
<dbReference type="Gene3D" id="2.30.30.40">
    <property type="entry name" value="SH3 Domains"/>
    <property type="match status" value="1"/>
</dbReference>
<keyword evidence="3 8" id="KW-0732">Signal</keyword>
<gene>
    <name evidence="10" type="ORF">IB286_08915</name>
</gene>
<evidence type="ECO:0000256" key="5">
    <source>
        <dbReference type="ARBA" id="ARBA00023136"/>
    </source>
</evidence>
<evidence type="ECO:0000313" key="10">
    <source>
        <dbReference type="EMBL" id="MBD2859127.1"/>
    </source>
</evidence>
<keyword evidence="5 7" id="KW-0472">Membrane</keyword>
<keyword evidence="2 7" id="KW-0812">Transmembrane</keyword>
<dbReference type="Proteomes" id="UP000610558">
    <property type="component" value="Unassembled WGS sequence"/>
</dbReference>
<dbReference type="AlphaFoldDB" id="A0A927GWN7"/>
<name>A0A927GWN7_9GAMM</name>
<dbReference type="GO" id="GO:0016020">
    <property type="term" value="C:membrane"/>
    <property type="evidence" value="ECO:0007669"/>
    <property type="project" value="UniProtKB-SubCell"/>
</dbReference>
<evidence type="ECO:0000256" key="8">
    <source>
        <dbReference type="SAM" id="SignalP"/>
    </source>
</evidence>
<dbReference type="RefSeq" id="WP_190764624.1">
    <property type="nucleotide sequence ID" value="NZ_JACXLD010000004.1"/>
</dbReference>
<dbReference type="InterPro" id="IPR016476">
    <property type="entry name" value="SH3_dom_pro"/>
</dbReference>
<dbReference type="EMBL" id="JACXLD010000004">
    <property type="protein sequence ID" value="MBD2859127.1"/>
    <property type="molecule type" value="Genomic_DNA"/>
</dbReference>
<feature type="chain" id="PRO_5037851901" evidence="8">
    <location>
        <begin position="28"/>
        <end position="231"/>
    </location>
</feature>
<evidence type="ECO:0000256" key="2">
    <source>
        <dbReference type="ARBA" id="ARBA00022692"/>
    </source>
</evidence>
<organism evidence="10 11">
    <name type="scientific">Spongiibacter pelagi</name>
    <dbReference type="NCBI Taxonomy" id="2760804"/>
    <lineage>
        <taxon>Bacteria</taxon>
        <taxon>Pseudomonadati</taxon>
        <taxon>Pseudomonadota</taxon>
        <taxon>Gammaproteobacteria</taxon>
        <taxon>Cellvibrionales</taxon>
        <taxon>Spongiibacteraceae</taxon>
        <taxon>Spongiibacter</taxon>
    </lineage>
</organism>